<keyword evidence="2" id="KW-1185">Reference proteome</keyword>
<reference evidence="1 2" key="1">
    <citation type="submission" date="2021-06" db="EMBL/GenBank/DDBJ databases">
        <authorList>
            <person name="Palmer J.M."/>
        </authorList>
    </citation>
    <scope>NUCLEOTIDE SEQUENCE [LARGE SCALE GENOMIC DNA]</scope>
    <source>
        <strain evidence="1 2">XC_2019</strain>
        <tissue evidence="1">Muscle</tissue>
    </source>
</reference>
<gene>
    <name evidence="1" type="ORF">XENOCAPTIV_024542</name>
</gene>
<organism evidence="1 2">
    <name type="scientific">Xenoophorus captivus</name>
    <dbReference type="NCBI Taxonomy" id="1517983"/>
    <lineage>
        <taxon>Eukaryota</taxon>
        <taxon>Metazoa</taxon>
        <taxon>Chordata</taxon>
        <taxon>Craniata</taxon>
        <taxon>Vertebrata</taxon>
        <taxon>Euteleostomi</taxon>
        <taxon>Actinopterygii</taxon>
        <taxon>Neopterygii</taxon>
        <taxon>Teleostei</taxon>
        <taxon>Neoteleostei</taxon>
        <taxon>Acanthomorphata</taxon>
        <taxon>Ovalentaria</taxon>
        <taxon>Atherinomorphae</taxon>
        <taxon>Cyprinodontiformes</taxon>
        <taxon>Goodeidae</taxon>
        <taxon>Xenoophorus</taxon>
    </lineage>
</organism>
<comment type="caution">
    <text evidence="1">The sequence shown here is derived from an EMBL/GenBank/DDBJ whole genome shotgun (WGS) entry which is preliminary data.</text>
</comment>
<name>A0ABV0QBC4_9TELE</name>
<dbReference type="Proteomes" id="UP001434883">
    <property type="component" value="Unassembled WGS sequence"/>
</dbReference>
<proteinExistence type="predicted"/>
<evidence type="ECO:0000313" key="2">
    <source>
        <dbReference type="Proteomes" id="UP001434883"/>
    </source>
</evidence>
<accession>A0ABV0QBC4</accession>
<evidence type="ECO:0000313" key="1">
    <source>
        <dbReference type="EMBL" id="MEQ2193141.1"/>
    </source>
</evidence>
<feature type="non-terminal residue" evidence="1">
    <location>
        <position position="1"/>
    </location>
</feature>
<protein>
    <submittedName>
        <fullName evidence="1">Uncharacterized protein</fullName>
    </submittedName>
</protein>
<sequence length="140" mass="15804">AKDKAHWQSLFSHFCSRTANEEEEIAHKLLGEQFRVRYLPVGDLKSLGLKYFKFASSKRTSQFFTAQQAKQQTAVVIPLSETSNLPLLLLLPLKCFCSGGSNFSVMFCLQGQLGLLHSLFKAALYDDHLSRVSMLETLIF</sequence>
<dbReference type="EMBL" id="JAHRIN010005750">
    <property type="protein sequence ID" value="MEQ2193141.1"/>
    <property type="molecule type" value="Genomic_DNA"/>
</dbReference>